<evidence type="ECO:0000313" key="8">
    <source>
        <dbReference type="Proteomes" id="UP000826234"/>
    </source>
</evidence>
<organism evidence="7 8">
    <name type="scientific">Phrynosoma platyrhinos</name>
    <name type="common">Desert horned lizard</name>
    <dbReference type="NCBI Taxonomy" id="52577"/>
    <lineage>
        <taxon>Eukaryota</taxon>
        <taxon>Metazoa</taxon>
        <taxon>Chordata</taxon>
        <taxon>Craniata</taxon>
        <taxon>Vertebrata</taxon>
        <taxon>Euteleostomi</taxon>
        <taxon>Lepidosauria</taxon>
        <taxon>Squamata</taxon>
        <taxon>Bifurcata</taxon>
        <taxon>Unidentata</taxon>
        <taxon>Episquamata</taxon>
        <taxon>Toxicofera</taxon>
        <taxon>Iguania</taxon>
        <taxon>Phrynosomatidae</taxon>
        <taxon>Phrynosomatinae</taxon>
        <taxon>Phrynosoma</taxon>
    </lineage>
</organism>
<dbReference type="Gene3D" id="2.70.170.10">
    <property type="entry name" value="Neurotransmitter-gated ion-channel ligand-binding domain"/>
    <property type="match status" value="1"/>
</dbReference>
<feature type="transmembrane region" description="Helical" evidence="5">
    <location>
        <begin position="214"/>
        <end position="231"/>
    </location>
</feature>
<sequence length="322" mass="37414">MLKENDQSAPLALAENTATADNLVFLKQLNMELQQIKKHLALEKGQDVLEQDEIVEKLQLITTYFWLWANEDKSRTSPFLHISSDVMMMQFQAFHLTSSCSLHIYTFPFDKRICNITVLSPMHSGTEKVRMMIDDITIEVDAKSRNLYLTNGEWKFNNIMFSNETMSGVQMKYSAVTYQRQPVLYVLNLIIPTSALFFLDLAISFTSASSSDKINLKITLILEISVLSFILKEMLRKKEESCDNIQTSKENAEKKAYVFLKRVCFEVKLMKEQLSAQTNEVPVNAKWNRVVLCLEKLFCYARFFMSMLFIGCYIIKKWRNEM</sequence>
<evidence type="ECO:0000256" key="3">
    <source>
        <dbReference type="ARBA" id="ARBA00022989"/>
    </source>
</evidence>
<keyword evidence="2 5" id="KW-0812">Transmembrane</keyword>
<reference evidence="7 8" key="1">
    <citation type="journal article" date="2022" name="Gigascience">
        <title>A chromosome-level genome assembly and annotation of the desert horned lizard, Phrynosoma platyrhinos, provides insight into chromosomal rearrangements among reptiles.</title>
        <authorList>
            <person name="Koochekian N."/>
            <person name="Ascanio A."/>
            <person name="Farleigh K."/>
            <person name="Card D.C."/>
            <person name="Schield D.R."/>
            <person name="Castoe T.A."/>
            <person name="Jezkova T."/>
        </authorList>
    </citation>
    <scope>NUCLEOTIDE SEQUENCE [LARGE SCALE GENOMIC DNA]</scope>
    <source>
        <strain evidence="7">NK-2021</strain>
    </source>
</reference>
<keyword evidence="8" id="KW-1185">Reference proteome</keyword>
<dbReference type="SUPFAM" id="SSF63712">
    <property type="entry name" value="Nicotinic receptor ligand binding domain-like"/>
    <property type="match status" value="1"/>
</dbReference>
<protein>
    <recommendedName>
        <fullName evidence="6">Neurotransmitter-gated ion-channel ligand-binding domain-containing protein</fullName>
    </recommendedName>
</protein>
<dbReference type="InterPro" id="IPR018000">
    <property type="entry name" value="Neurotransmitter_ion_chnl_CS"/>
</dbReference>
<dbReference type="InterPro" id="IPR006202">
    <property type="entry name" value="Neur_chan_lig-bd"/>
</dbReference>
<dbReference type="InterPro" id="IPR036719">
    <property type="entry name" value="Neuro-gated_channel_TM_sf"/>
</dbReference>
<evidence type="ECO:0000259" key="6">
    <source>
        <dbReference type="Pfam" id="PF02931"/>
    </source>
</evidence>
<dbReference type="PANTHER" id="PTHR18945">
    <property type="entry name" value="NEUROTRANSMITTER GATED ION CHANNEL"/>
    <property type="match status" value="1"/>
</dbReference>
<accession>A0ABQ7TI72</accession>
<name>A0ABQ7TI72_PHRPL</name>
<comment type="subcellular location">
    <subcellularLocation>
        <location evidence="1">Membrane</location>
        <topology evidence="1">Multi-pass membrane protein</topology>
    </subcellularLocation>
</comment>
<evidence type="ECO:0000256" key="4">
    <source>
        <dbReference type="ARBA" id="ARBA00023136"/>
    </source>
</evidence>
<evidence type="ECO:0000256" key="2">
    <source>
        <dbReference type="ARBA" id="ARBA00022692"/>
    </source>
</evidence>
<comment type="caution">
    <text evidence="7">The sequence shown here is derived from an EMBL/GenBank/DDBJ whole genome shotgun (WGS) entry which is preliminary data.</text>
</comment>
<proteinExistence type="predicted"/>
<evidence type="ECO:0000256" key="5">
    <source>
        <dbReference type="SAM" id="Phobius"/>
    </source>
</evidence>
<dbReference type="Gene3D" id="1.20.58.390">
    <property type="entry name" value="Neurotransmitter-gated ion-channel transmembrane domain"/>
    <property type="match status" value="1"/>
</dbReference>
<dbReference type="Pfam" id="PF02931">
    <property type="entry name" value="Neur_chan_LBD"/>
    <property type="match status" value="1"/>
</dbReference>
<gene>
    <name evidence="7" type="ORF">JD844_011554</name>
</gene>
<dbReference type="InterPro" id="IPR006201">
    <property type="entry name" value="Neur_channel"/>
</dbReference>
<dbReference type="InterPro" id="IPR038050">
    <property type="entry name" value="Neuro_actylchol_rec"/>
</dbReference>
<dbReference type="Proteomes" id="UP000826234">
    <property type="component" value="Unassembled WGS sequence"/>
</dbReference>
<dbReference type="SUPFAM" id="SSF90112">
    <property type="entry name" value="Neurotransmitter-gated ion-channel transmembrane pore"/>
    <property type="match status" value="1"/>
</dbReference>
<feature type="transmembrane region" description="Helical" evidence="5">
    <location>
        <begin position="183"/>
        <end position="208"/>
    </location>
</feature>
<evidence type="ECO:0000256" key="1">
    <source>
        <dbReference type="ARBA" id="ARBA00004141"/>
    </source>
</evidence>
<feature type="transmembrane region" description="Helical" evidence="5">
    <location>
        <begin position="297"/>
        <end position="316"/>
    </location>
</feature>
<dbReference type="EMBL" id="JAIPUX010000439">
    <property type="protein sequence ID" value="KAH0629472.1"/>
    <property type="molecule type" value="Genomic_DNA"/>
</dbReference>
<evidence type="ECO:0000313" key="7">
    <source>
        <dbReference type="EMBL" id="KAH0629472.1"/>
    </source>
</evidence>
<dbReference type="PROSITE" id="PS00236">
    <property type="entry name" value="NEUROTR_ION_CHANNEL"/>
    <property type="match status" value="1"/>
</dbReference>
<feature type="domain" description="Neurotransmitter-gated ion-channel ligand-binding" evidence="6">
    <location>
        <begin position="73"/>
        <end position="178"/>
    </location>
</feature>
<keyword evidence="4 5" id="KW-0472">Membrane</keyword>
<dbReference type="InterPro" id="IPR036734">
    <property type="entry name" value="Neur_chan_lig-bd_sf"/>
</dbReference>
<keyword evidence="3 5" id="KW-1133">Transmembrane helix</keyword>